<dbReference type="SMART" id="SM00248">
    <property type="entry name" value="ANK"/>
    <property type="match status" value="21"/>
</dbReference>
<feature type="repeat" description="ANK" evidence="3">
    <location>
        <begin position="866"/>
        <end position="899"/>
    </location>
</feature>
<dbReference type="SUPFAM" id="SSF48403">
    <property type="entry name" value="Ankyrin repeat"/>
    <property type="match status" value="4"/>
</dbReference>
<dbReference type="EMBL" id="UFQT01001007">
    <property type="protein sequence ID" value="SSX28441.1"/>
    <property type="molecule type" value="Genomic_DNA"/>
</dbReference>
<proteinExistence type="predicted"/>
<dbReference type="Pfam" id="PF13857">
    <property type="entry name" value="Ank_5"/>
    <property type="match status" value="1"/>
</dbReference>
<evidence type="ECO:0000256" key="2">
    <source>
        <dbReference type="ARBA" id="ARBA00023043"/>
    </source>
</evidence>
<dbReference type="PANTHER" id="PTHR24198:SF165">
    <property type="entry name" value="ANKYRIN REPEAT-CONTAINING PROTEIN-RELATED"/>
    <property type="match status" value="1"/>
</dbReference>
<dbReference type="Gene3D" id="1.25.40.20">
    <property type="entry name" value="Ankyrin repeat-containing domain"/>
    <property type="match status" value="5"/>
</dbReference>
<accession>A0A336MGA4</accession>
<feature type="repeat" description="ANK" evidence="3">
    <location>
        <begin position="793"/>
        <end position="817"/>
    </location>
</feature>
<dbReference type="InterPro" id="IPR002110">
    <property type="entry name" value="Ankyrin_rpt"/>
</dbReference>
<name>A0A336MGA4_CULSO</name>
<dbReference type="PANTHER" id="PTHR24198">
    <property type="entry name" value="ANKYRIN REPEAT AND PROTEIN KINASE DOMAIN-CONTAINING PROTEIN"/>
    <property type="match status" value="1"/>
</dbReference>
<reference evidence="4" key="1">
    <citation type="submission" date="2018-07" db="EMBL/GenBank/DDBJ databases">
        <authorList>
            <person name="Quirk P.G."/>
            <person name="Krulwich T.A."/>
        </authorList>
    </citation>
    <scope>NUCLEOTIDE SEQUENCE</scope>
</reference>
<dbReference type="Pfam" id="PF12796">
    <property type="entry name" value="Ank_2"/>
    <property type="match status" value="3"/>
</dbReference>
<dbReference type="InterPro" id="IPR036770">
    <property type="entry name" value="Ankyrin_rpt-contain_sf"/>
</dbReference>
<dbReference type="Pfam" id="PF13637">
    <property type="entry name" value="Ank_4"/>
    <property type="match status" value="1"/>
</dbReference>
<feature type="repeat" description="ANK" evidence="3">
    <location>
        <begin position="114"/>
        <end position="138"/>
    </location>
</feature>
<sequence length="1182" mass="135121">MEIPIGEALKHVTEVQSLGNLCNNDQHELILAVIQANVSLKENLTLFLLPSFPNCVKCIEICLRNLPRESIEKRGSLGRNSLIAAIILGENNLAVIEKLVEYRNGILVNAPDALGRTSIHYAVIKCDLNLLKLLMEKGKSDPNHFDNDGNSILHQFFLFNVKSSEMLDYLINGQPNMRLMIHVPNSKAQGMNTPAMLAMKMNSPYMMQIMRTNNESNEKRDHPTVERRKIALELSLYEIQDGDLDELKHVIEKFGDSVDGNGDTLLHNFARFGLRNHGALNYCLKEPGALTYQLNVQNRSGKTPFYTLLEQYKCSEAMFHKMMECEELDVTLKDTIEGWVPLRVALKQNDEFFFKVYERDPTALYKSNLNDVTVLMYIITTKKFDLIKGLIENHAMDLTISDDFGRNILHVCAEYCINTPYIYDYIISKLPVDPQTMINVKDRTLYGYTPLMSALVSKNMYIFKHILLNYNPDLTIKPNSGFNFNIFTLSIKCCSDIELQKEILRRCPELAFDVNELGETPIMVAIRENCLELTKILIDEFHVDINVKNNYGNTLLHYLSNYKIQDTELIELLLYGDRNISYFINESNNDNLTPYEIAIKKDNIELANAFSKFLTTEANIAQIEVNDISEERPCTYTSKNLNLYSVFRADNFWSDLRIAIENNDLNGVQTEIHRLNGISDWDNGTPLHFISTIQNIGPNIIDYLLNECPISSSCVNYQNNLGETPLHCAALRENIPLLNALLKHPNSDAKIQNKKGETLLLAAINNDWSKFSEDVIRMLVQHDPSLAKIQDYHGVSPLQASILRNHFEVMKLLIEKGHVNVHYVDNDGDCLAHFLAGYQPQDPEMIEYLMNKPHNVLKDINKRNNHGNTPLHAACKTNNENYVLYLLNQKRIDGQRLNNMNETPLLVALLINRKEASAKIIENLVKKYPAMVNKPNLVGDLPILFAINVENYQAVKSCIEYGKIDVNIWTDKQQNTLLHYLFLYSTREIKIFEYLIEKGQSLINNQNSLGDTVLHFACRDQHTEVLHLLIQCPNIDLTITNANGDTPLMNLLQPGRDTEEIMILVKTMTSLSPSIKTQSNKTGLFPIHKAFQCNLLNISQFLIPQLDDLNEFIDVNGNNLLHYIAKYIKSDEKLMRKLLRQMLNPSELDKYVKYSLNYSGKAAYDVARECKNDIFLNVIETS</sequence>
<keyword evidence="2 3" id="KW-0040">ANK repeat</keyword>
<evidence type="ECO:0000256" key="3">
    <source>
        <dbReference type="PROSITE-ProRule" id="PRU00023"/>
    </source>
</evidence>
<dbReference type="VEuPathDB" id="VectorBase:CSON000039"/>
<dbReference type="PROSITE" id="PS50297">
    <property type="entry name" value="ANK_REP_REGION"/>
    <property type="match status" value="3"/>
</dbReference>
<organism evidence="4">
    <name type="scientific">Culicoides sonorensis</name>
    <name type="common">Biting midge</name>
    <dbReference type="NCBI Taxonomy" id="179676"/>
    <lineage>
        <taxon>Eukaryota</taxon>
        <taxon>Metazoa</taxon>
        <taxon>Ecdysozoa</taxon>
        <taxon>Arthropoda</taxon>
        <taxon>Hexapoda</taxon>
        <taxon>Insecta</taxon>
        <taxon>Pterygota</taxon>
        <taxon>Neoptera</taxon>
        <taxon>Endopterygota</taxon>
        <taxon>Diptera</taxon>
        <taxon>Nematocera</taxon>
        <taxon>Chironomoidea</taxon>
        <taxon>Ceratopogonidae</taxon>
        <taxon>Ceratopogoninae</taxon>
        <taxon>Culicoides</taxon>
        <taxon>Monoculicoides</taxon>
    </lineage>
</organism>
<protein>
    <submittedName>
        <fullName evidence="4">CSON000039 protein</fullName>
    </submittedName>
</protein>
<dbReference type="PROSITE" id="PS50088">
    <property type="entry name" value="ANK_REPEAT"/>
    <property type="match status" value="3"/>
</dbReference>
<evidence type="ECO:0000313" key="4">
    <source>
        <dbReference type="EMBL" id="SSX28441.1"/>
    </source>
</evidence>
<gene>
    <name evidence="4" type="primary">CSON000039</name>
</gene>
<evidence type="ECO:0000256" key="1">
    <source>
        <dbReference type="ARBA" id="ARBA00022737"/>
    </source>
</evidence>
<keyword evidence="1" id="KW-0677">Repeat</keyword>
<dbReference type="AlphaFoldDB" id="A0A336MGA4"/>